<dbReference type="EMBL" id="JXDG01000050">
    <property type="protein sequence ID" value="KIH82481.1"/>
    <property type="molecule type" value="Genomic_DNA"/>
</dbReference>
<keyword evidence="3" id="KW-1185">Reference proteome</keyword>
<gene>
    <name evidence="2" type="ORF">UCMB321_3777</name>
</gene>
<dbReference type="Pfam" id="PF17885">
    <property type="entry name" value="Smoa_sbd"/>
    <property type="match status" value="1"/>
</dbReference>
<accession>A0A0C2HZG8</accession>
<dbReference type="SUPFAM" id="SSF51905">
    <property type="entry name" value="FAD/NAD(P)-binding domain"/>
    <property type="match status" value="1"/>
</dbReference>
<organism evidence="2 3">
    <name type="scientific">Pseudomonas batumici</name>
    <dbReference type="NCBI Taxonomy" id="226910"/>
    <lineage>
        <taxon>Bacteria</taxon>
        <taxon>Pseudomonadati</taxon>
        <taxon>Pseudomonadota</taxon>
        <taxon>Gammaproteobacteria</taxon>
        <taxon>Pseudomonadales</taxon>
        <taxon>Pseudomonadaceae</taxon>
        <taxon>Pseudomonas</taxon>
    </lineage>
</organism>
<dbReference type="Gene3D" id="3.50.50.60">
    <property type="entry name" value="FAD/NAD(P)-binding domain"/>
    <property type="match status" value="2"/>
</dbReference>
<dbReference type="STRING" id="226910.UCMB321_3777"/>
<proteinExistence type="predicted"/>
<dbReference type="AlphaFoldDB" id="A0A0C2HZG8"/>
<reference evidence="2 3" key="1">
    <citation type="submission" date="2015-01" db="EMBL/GenBank/DDBJ databases">
        <title>Complete genome of Pseudomonas batumici UCM B-321 producer of the batumin antibiotic with strong antistaphilococcal and potential anticancer activity.</title>
        <authorList>
            <person name="Klochko V.V."/>
            <person name="Zelena L.B."/>
            <person name="Elena K.A."/>
            <person name="Reva O.N."/>
        </authorList>
    </citation>
    <scope>NUCLEOTIDE SEQUENCE [LARGE SCALE GENOMIC DNA]</scope>
    <source>
        <strain evidence="2 3">UCM B-321</strain>
    </source>
</reference>
<comment type="caution">
    <text evidence="2">The sequence shown here is derived from an EMBL/GenBank/DDBJ whole genome shotgun (WGS) entry which is preliminary data.</text>
</comment>
<dbReference type="PATRIC" id="fig|226910.6.peg.3769"/>
<evidence type="ECO:0000313" key="3">
    <source>
        <dbReference type="Proteomes" id="UP000031535"/>
    </source>
</evidence>
<dbReference type="InterPro" id="IPR041654">
    <property type="entry name" value="StyA_sbd"/>
</dbReference>
<protein>
    <submittedName>
        <fullName evidence="2">Putative oxygenase subunit</fullName>
    </submittedName>
</protein>
<sequence>MFDTALQIERRWGLNLWDDECPWNTSVTFTLGEPGAARKDVEWKGRTQRPFQSIDQRLKFSRWLDIFQRLGGCLIVQRVALADLDEISKWHELTIVASGKGEIGQCFTRDRQRSMFDRPQRTLACLYVTGMLPAESFPGVRVNVIPEVGEYITMPGLTLGGRCEMMLFEGIPGRAFDALSDVAGVDEQLNVSQELLARYVPWEAERSASIKLADRQATLKGCYTPSVKHPTARMPGGKFVLGLADAVVLNDPIAGQGANTAAKCAGVYFDRIIERHQEPFDESWMQGTFECCWRQHAQASTEWSNLLLLSSLTHVVELLRSAARLPNLADTVANGFDDANAFFPWIADPLQTRGVIDSFK</sequence>
<dbReference type="InterPro" id="IPR036188">
    <property type="entry name" value="FAD/NAD-bd_sf"/>
</dbReference>
<name>A0A0C2HZG8_9PSED</name>
<feature type="domain" description="Styrene monooxygenase StyA putative substrate binding" evidence="1">
    <location>
        <begin position="99"/>
        <end position="206"/>
    </location>
</feature>
<evidence type="ECO:0000313" key="2">
    <source>
        <dbReference type="EMBL" id="KIH82481.1"/>
    </source>
</evidence>
<dbReference type="Proteomes" id="UP000031535">
    <property type="component" value="Unassembled WGS sequence"/>
</dbReference>
<evidence type="ECO:0000259" key="1">
    <source>
        <dbReference type="Pfam" id="PF17885"/>
    </source>
</evidence>